<proteinExistence type="predicted"/>
<protein>
    <recommendedName>
        <fullName evidence="3">K Homology domain-containing protein</fullName>
    </recommendedName>
</protein>
<dbReference type="EMBL" id="GBEZ01006075">
    <property type="protein sequence ID" value="JAC79296.1"/>
    <property type="molecule type" value="Transcribed_RNA"/>
</dbReference>
<dbReference type="Pfam" id="PF22675">
    <property type="entry name" value="KH-I_KHDC4-BBP"/>
    <property type="match status" value="1"/>
</dbReference>
<reference evidence="4" key="1">
    <citation type="submission" date="2014-05" db="EMBL/GenBank/DDBJ databases">
        <title>The transcriptome of the halophilic microalga Tetraselmis sp. GSL018 isolated from the Great Salt Lake, Utah.</title>
        <authorList>
            <person name="Jinkerson R.E."/>
            <person name="D'Adamo S."/>
            <person name="Posewitz M.C."/>
        </authorList>
    </citation>
    <scope>NUCLEOTIDE SEQUENCE</scope>
    <source>
        <strain evidence="4">GSL018</strain>
    </source>
</reference>
<dbReference type="InterPro" id="IPR036612">
    <property type="entry name" value="KH_dom_type_1_sf"/>
</dbReference>
<keyword evidence="1" id="KW-0694">RNA-binding</keyword>
<organism evidence="4">
    <name type="scientific">Tetraselmis sp. GSL018</name>
    <dbReference type="NCBI Taxonomy" id="582737"/>
    <lineage>
        <taxon>Eukaryota</taxon>
        <taxon>Viridiplantae</taxon>
        <taxon>Chlorophyta</taxon>
        <taxon>core chlorophytes</taxon>
        <taxon>Chlorodendrophyceae</taxon>
        <taxon>Chlorodendrales</taxon>
        <taxon>Chlorodendraceae</taxon>
        <taxon>Tetraselmis</taxon>
    </lineage>
</organism>
<evidence type="ECO:0000259" key="3">
    <source>
        <dbReference type="SMART" id="SM00322"/>
    </source>
</evidence>
<accession>A0A061S948</accession>
<name>A0A061S948_9CHLO</name>
<evidence type="ECO:0000256" key="1">
    <source>
        <dbReference type="PROSITE-ProRule" id="PRU00117"/>
    </source>
</evidence>
<dbReference type="SUPFAM" id="SSF54791">
    <property type="entry name" value="Eukaryotic type KH-domain (KH-domain type I)"/>
    <property type="match status" value="1"/>
</dbReference>
<evidence type="ECO:0000313" key="4">
    <source>
        <dbReference type="EMBL" id="JAC79296.1"/>
    </source>
</evidence>
<dbReference type="Gene3D" id="3.30.1370.10">
    <property type="entry name" value="K Homology domain, type 1"/>
    <property type="match status" value="1"/>
</dbReference>
<gene>
    <name evidence="4" type="ORF">TSPGSL018_13062</name>
</gene>
<feature type="region of interest" description="Disordered" evidence="2">
    <location>
        <begin position="146"/>
        <end position="203"/>
    </location>
</feature>
<evidence type="ECO:0000256" key="2">
    <source>
        <dbReference type="SAM" id="MobiDB-lite"/>
    </source>
</evidence>
<dbReference type="GO" id="GO:0003723">
    <property type="term" value="F:RNA binding"/>
    <property type="evidence" value="ECO:0007669"/>
    <property type="project" value="UniProtKB-UniRule"/>
</dbReference>
<dbReference type="SMART" id="SM00322">
    <property type="entry name" value="KH"/>
    <property type="match status" value="1"/>
</dbReference>
<dbReference type="InterPro" id="IPR055256">
    <property type="entry name" value="KH_1_KHDC4/BBP-like"/>
</dbReference>
<dbReference type="AlphaFoldDB" id="A0A061S948"/>
<feature type="compositionally biased region" description="Low complexity" evidence="2">
    <location>
        <begin position="146"/>
        <end position="192"/>
    </location>
</feature>
<dbReference type="PROSITE" id="PS50084">
    <property type="entry name" value="KH_TYPE_1"/>
    <property type="match status" value="1"/>
</dbReference>
<feature type="domain" description="K Homology" evidence="3">
    <location>
        <begin position="39"/>
        <end position="124"/>
    </location>
</feature>
<dbReference type="InterPro" id="IPR004087">
    <property type="entry name" value="KH_dom"/>
</dbReference>
<sequence length="355" mass="37749">MRSKTESNLDRKLRQLGLCSERSPSSRKMYFKLFFPRPPHEGVEYRAAKMKDGYNFVGLVLGHGGTTLQRIQRLTGTKIEIHDQCGNLNGSHPAVNDPTLHALITADSKEKLVKGVKMVAEALQPLNTRFERIEIEPNGSALLKPKAASAAAAAPSESSEGGKSSDEAATPLGGSPQLSRSSSSGRRVSLSPEHSEGKAEGGGPLAAREALVRPEAPLWDGPAAGMDSSLAGSLWEADWLRGDPCGPLCKQGSGPERRGGGAPLFQGLGLQEGLLQEGCGEGWYDPLHGLELSLAEALNLPNKARCTSWPAREPLPCGSLYSQESIPNRAAAETRGNEPGDACIEHLVQLLVPRG</sequence>